<dbReference type="Proteomes" id="UP001244341">
    <property type="component" value="Chromosome 6b"/>
</dbReference>
<sequence>MEPNNDVPQRSRRAVKRSFKLQGYVTVDSDASKRQRPASAGSGQAQDSAAPRSHAGAQLDPEPASEHSDDEESSDDQQHDSGDEEMADSDQQKEGLEGDLRQDELEELVEIINDKRRPGTRTKYSGNQKVWMRWCVNGGFLPNSKSISVDLTNEVAARGPLTRFMKWYVAGRAGDTVKSGRKASSASGELLRDAAVNMHSALQQLVDDSCRRAGKAPWILRDAQGYEQQQQQQQQQSDERPPGLSDAEWHMVVQLRQQRPPGLSDEEWQLLLQTRQARRQAQARQQQQQQQQQQGRQFGSSLLQGMGTVEPLGEIALPHITAQGAAAAALGAAGARTATTAGAGGSVPIDGLLEVLLNMRQLITQGQQGCSCAGMQQQQQQQCEDHGMGEAGGAGEVLQQQHQKQQQQQQQKQPSKKGVKPFPSLSVHTSMEALAHWYAVQPHHSEVAAGRTIKQMEDDGSHSWRAGGSKQRWSEYMVLLTALEEKQEQLVDAQRRLGRRGVQVDMVAAAQKLDEERLALPNPNPKSSKPMSICQFREHLTAQAHAAAAARLAAEEAEAAGAEQQ</sequence>
<evidence type="ECO:0000313" key="3">
    <source>
        <dbReference type="Proteomes" id="UP001244341"/>
    </source>
</evidence>
<name>A0ABY8U4S7_TETOB</name>
<dbReference type="EMBL" id="CP126213">
    <property type="protein sequence ID" value="WIA15653.1"/>
    <property type="molecule type" value="Genomic_DNA"/>
</dbReference>
<feature type="region of interest" description="Disordered" evidence="1">
    <location>
        <begin position="224"/>
        <end position="244"/>
    </location>
</feature>
<feature type="region of interest" description="Disordered" evidence="1">
    <location>
        <begin position="383"/>
        <end position="423"/>
    </location>
</feature>
<proteinExistence type="predicted"/>
<feature type="compositionally biased region" description="Basic and acidic residues" evidence="1">
    <location>
        <begin position="90"/>
        <end position="102"/>
    </location>
</feature>
<feature type="compositionally biased region" description="Low complexity" evidence="1">
    <location>
        <begin position="399"/>
        <end position="413"/>
    </location>
</feature>
<gene>
    <name evidence="2" type="ORF">OEZ85_002279</name>
</gene>
<keyword evidence="3" id="KW-1185">Reference proteome</keyword>
<protein>
    <recommendedName>
        <fullName evidence="4">HMG box domain-containing protein</fullName>
    </recommendedName>
</protein>
<accession>A0ABY8U4S7</accession>
<evidence type="ECO:0000313" key="2">
    <source>
        <dbReference type="EMBL" id="WIA15653.1"/>
    </source>
</evidence>
<reference evidence="2 3" key="1">
    <citation type="submission" date="2023-05" db="EMBL/GenBank/DDBJ databases">
        <title>A 100% complete, gapless, phased diploid assembly of the Scenedesmus obliquus UTEX 3031 genome.</title>
        <authorList>
            <person name="Biondi T.C."/>
            <person name="Hanschen E.R."/>
            <person name="Kwon T."/>
            <person name="Eng W."/>
            <person name="Kruse C.P.S."/>
            <person name="Koehler S.I."/>
            <person name="Kunde Y."/>
            <person name="Gleasner C.D."/>
            <person name="You Mak K.T."/>
            <person name="Polle J."/>
            <person name="Hovde B.T."/>
            <person name="Starkenburg S.R."/>
        </authorList>
    </citation>
    <scope>NUCLEOTIDE SEQUENCE [LARGE SCALE GENOMIC DNA]</scope>
    <source>
        <strain evidence="2 3">DOE0152z</strain>
    </source>
</reference>
<feature type="compositionally biased region" description="Basic residues" evidence="1">
    <location>
        <begin position="10"/>
        <end position="19"/>
    </location>
</feature>
<evidence type="ECO:0000256" key="1">
    <source>
        <dbReference type="SAM" id="MobiDB-lite"/>
    </source>
</evidence>
<feature type="region of interest" description="Disordered" evidence="1">
    <location>
        <begin position="1"/>
        <end position="102"/>
    </location>
</feature>
<organism evidence="2 3">
    <name type="scientific">Tetradesmus obliquus</name>
    <name type="common">Green alga</name>
    <name type="synonym">Acutodesmus obliquus</name>
    <dbReference type="NCBI Taxonomy" id="3088"/>
    <lineage>
        <taxon>Eukaryota</taxon>
        <taxon>Viridiplantae</taxon>
        <taxon>Chlorophyta</taxon>
        <taxon>core chlorophytes</taxon>
        <taxon>Chlorophyceae</taxon>
        <taxon>CS clade</taxon>
        <taxon>Sphaeropleales</taxon>
        <taxon>Scenedesmaceae</taxon>
        <taxon>Tetradesmus</taxon>
    </lineage>
</organism>
<feature type="compositionally biased region" description="Low complexity" evidence="1">
    <location>
        <begin position="38"/>
        <end position="50"/>
    </location>
</feature>
<evidence type="ECO:0008006" key="4">
    <source>
        <dbReference type="Google" id="ProtNLM"/>
    </source>
</evidence>